<evidence type="ECO:0000256" key="1">
    <source>
        <dbReference type="SAM" id="MobiDB-lite"/>
    </source>
</evidence>
<keyword evidence="2" id="KW-0812">Transmembrane</keyword>
<dbReference type="GO" id="GO:0016020">
    <property type="term" value="C:membrane"/>
    <property type="evidence" value="ECO:0007669"/>
    <property type="project" value="InterPro"/>
</dbReference>
<dbReference type="EMBL" id="CAJOBE010023785">
    <property type="protein sequence ID" value="CAF4259073.1"/>
    <property type="molecule type" value="Genomic_DNA"/>
</dbReference>
<evidence type="ECO:0000313" key="4">
    <source>
        <dbReference type="EMBL" id="CAF4259073.1"/>
    </source>
</evidence>
<keyword evidence="2" id="KW-0472">Membrane</keyword>
<accession>A0A820FBL7</accession>
<evidence type="ECO:0000313" key="5">
    <source>
        <dbReference type="Proteomes" id="UP000663874"/>
    </source>
</evidence>
<dbReference type="Pfam" id="PF24874">
    <property type="entry name" value="Piezo_THU9_anchor"/>
    <property type="match status" value="1"/>
</dbReference>
<comment type="caution">
    <text evidence="4">The sequence shown here is derived from an EMBL/GenBank/DDBJ whole genome shotgun (WGS) entry which is preliminary data.</text>
</comment>
<organism evidence="4 5">
    <name type="scientific">Rotaria sordida</name>
    <dbReference type="NCBI Taxonomy" id="392033"/>
    <lineage>
        <taxon>Eukaryota</taxon>
        <taxon>Metazoa</taxon>
        <taxon>Spiralia</taxon>
        <taxon>Gnathifera</taxon>
        <taxon>Rotifera</taxon>
        <taxon>Eurotatoria</taxon>
        <taxon>Bdelloidea</taxon>
        <taxon>Philodinida</taxon>
        <taxon>Philodinidae</taxon>
        <taxon>Rotaria</taxon>
    </lineage>
</organism>
<dbReference type="GO" id="GO:0008381">
    <property type="term" value="F:mechanosensitive monoatomic ion channel activity"/>
    <property type="evidence" value="ECO:0007669"/>
    <property type="project" value="InterPro"/>
</dbReference>
<feature type="transmembrane region" description="Helical" evidence="2">
    <location>
        <begin position="61"/>
        <end position="83"/>
    </location>
</feature>
<feature type="transmembrane region" description="Helical" evidence="2">
    <location>
        <begin position="103"/>
        <end position="123"/>
    </location>
</feature>
<dbReference type="PANTHER" id="PTHR47049:SF2">
    <property type="entry name" value="PIEZO-TYPE MECHANOSENSITIVE ION CHANNEL HOMOLOG"/>
    <property type="match status" value="1"/>
</dbReference>
<protein>
    <recommendedName>
        <fullName evidence="3">Piezo THU9 and anchor domain-containing protein</fullName>
    </recommendedName>
</protein>
<dbReference type="AlphaFoldDB" id="A0A820FBL7"/>
<dbReference type="InterPro" id="IPR027272">
    <property type="entry name" value="Piezo"/>
</dbReference>
<feature type="region of interest" description="Disordered" evidence="1">
    <location>
        <begin position="1"/>
        <end position="31"/>
    </location>
</feature>
<dbReference type="Proteomes" id="UP000663874">
    <property type="component" value="Unassembled WGS sequence"/>
</dbReference>
<gene>
    <name evidence="4" type="ORF">FNK824_LOCUS38984</name>
</gene>
<proteinExistence type="predicted"/>
<dbReference type="InterPro" id="IPR056770">
    <property type="entry name" value="Piezo_THU9_anchor"/>
</dbReference>
<keyword evidence="2" id="KW-1133">Transmembrane helix</keyword>
<name>A0A820FBL7_9BILA</name>
<sequence>MYDCDRESILPRSDSVDQDVSQSIQQETSQLEPPKVKSGYFLKAIINFYRQPQQSLFVHDVYASLFFCDFINMIIVICFYSQFGERAAGNTVVQTIKENKVPVAFLVLLLIQFILIIIDRALYL</sequence>
<feature type="domain" description="Piezo THU9 and anchor" evidence="3">
    <location>
        <begin position="59"/>
        <end position="124"/>
    </location>
</feature>
<feature type="non-terminal residue" evidence="4">
    <location>
        <position position="1"/>
    </location>
</feature>
<evidence type="ECO:0000256" key="2">
    <source>
        <dbReference type="SAM" id="Phobius"/>
    </source>
</evidence>
<reference evidence="4" key="1">
    <citation type="submission" date="2021-02" db="EMBL/GenBank/DDBJ databases">
        <authorList>
            <person name="Nowell W R."/>
        </authorList>
    </citation>
    <scope>NUCLEOTIDE SEQUENCE</scope>
</reference>
<dbReference type="PANTHER" id="PTHR47049">
    <property type="entry name" value="PIEZO-TYPE MECHANOSENSITIVE ION CHANNEL HOMOLOG"/>
    <property type="match status" value="1"/>
</dbReference>
<evidence type="ECO:0000259" key="3">
    <source>
        <dbReference type="Pfam" id="PF24874"/>
    </source>
</evidence>